<evidence type="ECO:0000256" key="2">
    <source>
        <dbReference type="ARBA" id="ARBA00022801"/>
    </source>
</evidence>
<dbReference type="InterPro" id="IPR030458">
    <property type="entry name" value="Glyco_hydro_31_AS"/>
</dbReference>
<dbReference type="Pfam" id="PF01055">
    <property type="entry name" value="Glyco_hydro_31_2nd"/>
    <property type="match status" value="1"/>
</dbReference>
<keyword evidence="10" id="KW-1185">Reference proteome</keyword>
<evidence type="ECO:0000256" key="1">
    <source>
        <dbReference type="ARBA" id="ARBA00007806"/>
    </source>
</evidence>
<keyword evidence="2 4" id="KW-0378">Hydrolase</keyword>
<gene>
    <name evidence="9" type="ORF">ZOSMA_593G00020</name>
</gene>
<dbReference type="AlphaFoldDB" id="A0A0K9NUS4"/>
<dbReference type="OrthoDB" id="1334205at2759"/>
<dbReference type="Gene3D" id="2.60.40.1760">
    <property type="entry name" value="glycosyl hydrolase (family 31)"/>
    <property type="match status" value="1"/>
</dbReference>
<keyword evidence="3 4" id="KW-0326">Glycosidase</keyword>
<dbReference type="OMA" id="HEYEVIS"/>
<dbReference type="CDD" id="cd06604">
    <property type="entry name" value="GH31_glucosidase_II_MalA"/>
    <property type="match status" value="1"/>
</dbReference>
<proteinExistence type="inferred from homology"/>
<dbReference type="GO" id="GO:0004553">
    <property type="term" value="F:hydrolase activity, hydrolyzing O-glycosyl compounds"/>
    <property type="evidence" value="ECO:0000318"/>
    <property type="project" value="GO_Central"/>
</dbReference>
<organism evidence="9 10">
    <name type="scientific">Zostera marina</name>
    <name type="common">Eelgrass</name>
    <dbReference type="NCBI Taxonomy" id="29655"/>
    <lineage>
        <taxon>Eukaryota</taxon>
        <taxon>Viridiplantae</taxon>
        <taxon>Streptophyta</taxon>
        <taxon>Embryophyta</taxon>
        <taxon>Tracheophyta</taxon>
        <taxon>Spermatophyta</taxon>
        <taxon>Magnoliopsida</taxon>
        <taxon>Liliopsida</taxon>
        <taxon>Zosteraceae</taxon>
        <taxon>Zostera</taxon>
    </lineage>
</organism>
<dbReference type="Pfam" id="PF13802">
    <property type="entry name" value="Gal_mutarotas_2"/>
    <property type="match status" value="1"/>
</dbReference>
<dbReference type="InterPro" id="IPR048395">
    <property type="entry name" value="Glyco_hydro_31_C"/>
</dbReference>
<dbReference type="GO" id="GO:0030246">
    <property type="term" value="F:carbohydrate binding"/>
    <property type="evidence" value="ECO:0007669"/>
    <property type="project" value="InterPro"/>
</dbReference>
<feature type="domain" description="DUF5110" evidence="7">
    <location>
        <begin position="627"/>
        <end position="695"/>
    </location>
</feature>
<dbReference type="Pfam" id="PF17137">
    <property type="entry name" value="DUF5110"/>
    <property type="match status" value="1"/>
</dbReference>
<dbReference type="InterPro" id="IPR011013">
    <property type="entry name" value="Gal_mutarotase_sf_dom"/>
</dbReference>
<accession>A0A0K9NUS4</accession>
<feature type="domain" description="Glycoside hydrolase family 31 TIM barrel" evidence="5">
    <location>
        <begin position="222"/>
        <end position="450"/>
    </location>
</feature>
<dbReference type="Proteomes" id="UP000036987">
    <property type="component" value="Unassembled WGS sequence"/>
</dbReference>
<dbReference type="PROSITE" id="PS00129">
    <property type="entry name" value="GLYCOSYL_HYDROL_F31_1"/>
    <property type="match status" value="1"/>
</dbReference>
<name>A0A0K9NUS4_ZOSMR</name>
<dbReference type="SUPFAM" id="SSF51445">
    <property type="entry name" value="(Trans)glycosidases"/>
    <property type="match status" value="1"/>
</dbReference>
<sequence length="1009" mass="113776">MDDRVVDFAEIQISGDMIFEPILEEGVFRFDCSAKDRQAAFPSFSFVQSKLRDTTITSHQLPQYVPVCKCIDGQQIVNIQLPDGTSFYGTGEVGGHLERTGKRIFTWNTDTWGYGSETTSLYQTHPWVLAVLPDGKALGVLADTIPKCEVCAIPIRLLIEPSHFLLVIYMFPPFLYLQQIDLREKCKIKFASLAPYPVITFGPFESPNDVLVSLSHAIGTTFMPSKWSLGYHQSRWSYDSDAKVRKIAETFREKGIPCDAIWMDIDYMDGFRCFTFDKEKFPDPKCLTDDLHAIGYKAIWMLNPGIKHEPGYFVYENGTENDVWTLNKDKETYVGCVWPGPSVFPDYTQEKTRMWWAELVKDFASNGVDGIWNDMNEPGIFLNIQKNMPESNIHRGDIELGGHQNHSQYHNIYGTLMAKATYEGMKMAEPNKHPFVLSRAGFIGSQRYAGLSGQPLSGPDIGGYAGHATPKLYGRWMGLGAMLPFCRAHSENRTIDHEPWSFGEECEEVCRLALARRYRLLPHLYTLFYLAHTKGDLIATPLFFTDTKDPNLREIEDSFLLGPLLICICTTPNKRSVPDNLPKGIWMPFDFGDPHPDLPNLYLQGGSIIPTGPSVQFVGELNPTDTITLLVALDKNGKAQGILFEDDGDGYDFTHGDYLLTHYVAELKSSIFTVKVLKTEGSWKRPKRSLCVQLLLGEFSMFEIQGVDGEDLCVSMPSEQDMSELVLKNENQHKYLLEKAIPIPDFDEAADYKGAELARTPVEIQSGEWILKCIPWIGGRINYLVHSPTGSEWIGSRFYSDGYEEFSGVEESSNGYENSAGFRDGFESHVGKSEKFNITARVISESGEDESMSMEADIGDGLIMQRQISILKDNPKIIEINSSIATRNVGVGSRGLSRLSCLRIHPRFTLQNPSHVFVSFVAVNGSTYEIFPEFGKHYLDGDLRPNGEWKLVDKLAGIALVNRFDPDEVNKCVIDWYERMVTLELCSEERSISDDSPIKISHNYEVESI</sequence>
<dbReference type="Pfam" id="PF21365">
    <property type="entry name" value="Glyco_hydro_31_3rd"/>
    <property type="match status" value="1"/>
</dbReference>
<evidence type="ECO:0000256" key="3">
    <source>
        <dbReference type="ARBA" id="ARBA00023295"/>
    </source>
</evidence>
<comment type="similarity">
    <text evidence="1 4">Belongs to the glycosyl hydrolase 31 family.</text>
</comment>
<dbReference type="PANTHER" id="PTHR22762">
    <property type="entry name" value="ALPHA-GLUCOSIDASE"/>
    <property type="match status" value="1"/>
</dbReference>
<dbReference type="InterPro" id="IPR017853">
    <property type="entry name" value="GH"/>
</dbReference>
<protein>
    <submittedName>
        <fullName evidence="9">Glycoside hydrolase, family GH31</fullName>
    </submittedName>
</protein>
<evidence type="ECO:0000259" key="5">
    <source>
        <dbReference type="Pfam" id="PF01055"/>
    </source>
</evidence>
<evidence type="ECO:0000313" key="10">
    <source>
        <dbReference type="Proteomes" id="UP000036987"/>
    </source>
</evidence>
<dbReference type="InterPro" id="IPR033403">
    <property type="entry name" value="DUF5110"/>
</dbReference>
<evidence type="ECO:0000259" key="6">
    <source>
        <dbReference type="Pfam" id="PF13802"/>
    </source>
</evidence>
<dbReference type="InterPro" id="IPR013780">
    <property type="entry name" value="Glyco_hydro_b"/>
</dbReference>
<evidence type="ECO:0000259" key="8">
    <source>
        <dbReference type="Pfam" id="PF21365"/>
    </source>
</evidence>
<dbReference type="GO" id="GO:0005975">
    <property type="term" value="P:carbohydrate metabolic process"/>
    <property type="evidence" value="ECO:0007669"/>
    <property type="project" value="InterPro"/>
</dbReference>
<evidence type="ECO:0000313" key="9">
    <source>
        <dbReference type="EMBL" id="KMZ60536.1"/>
    </source>
</evidence>
<dbReference type="CDD" id="cd14752">
    <property type="entry name" value="GH31_N"/>
    <property type="match status" value="1"/>
</dbReference>
<dbReference type="Gene3D" id="2.60.40.1180">
    <property type="entry name" value="Golgi alpha-mannosidase II"/>
    <property type="match status" value="1"/>
</dbReference>
<dbReference type="Gene3D" id="3.20.20.80">
    <property type="entry name" value="Glycosidases"/>
    <property type="match status" value="2"/>
</dbReference>
<dbReference type="EMBL" id="LFYR01001613">
    <property type="protein sequence ID" value="KMZ60536.1"/>
    <property type="molecule type" value="Genomic_DNA"/>
</dbReference>
<dbReference type="PANTHER" id="PTHR22762:SF120">
    <property type="entry name" value="HETEROGLYCAN GLUCOSIDASE 1"/>
    <property type="match status" value="1"/>
</dbReference>
<dbReference type="InterPro" id="IPR000322">
    <property type="entry name" value="Glyco_hydro_31_TIM"/>
</dbReference>
<evidence type="ECO:0000256" key="4">
    <source>
        <dbReference type="RuleBase" id="RU361185"/>
    </source>
</evidence>
<comment type="caution">
    <text evidence="9">The sequence shown here is derived from an EMBL/GenBank/DDBJ whole genome shotgun (WGS) entry which is preliminary data.</text>
</comment>
<evidence type="ECO:0000259" key="7">
    <source>
        <dbReference type="Pfam" id="PF17137"/>
    </source>
</evidence>
<reference evidence="10" key="1">
    <citation type="journal article" date="2016" name="Nature">
        <title>The genome of the seagrass Zostera marina reveals angiosperm adaptation to the sea.</title>
        <authorList>
            <person name="Olsen J.L."/>
            <person name="Rouze P."/>
            <person name="Verhelst B."/>
            <person name="Lin Y.-C."/>
            <person name="Bayer T."/>
            <person name="Collen J."/>
            <person name="Dattolo E."/>
            <person name="De Paoli E."/>
            <person name="Dittami S."/>
            <person name="Maumus F."/>
            <person name="Michel G."/>
            <person name="Kersting A."/>
            <person name="Lauritano C."/>
            <person name="Lohaus R."/>
            <person name="Toepel M."/>
            <person name="Tonon T."/>
            <person name="Vanneste K."/>
            <person name="Amirebrahimi M."/>
            <person name="Brakel J."/>
            <person name="Bostroem C."/>
            <person name="Chovatia M."/>
            <person name="Grimwood J."/>
            <person name="Jenkins J.W."/>
            <person name="Jueterbock A."/>
            <person name="Mraz A."/>
            <person name="Stam W.T."/>
            <person name="Tice H."/>
            <person name="Bornberg-Bauer E."/>
            <person name="Green P.J."/>
            <person name="Pearson G.A."/>
            <person name="Procaccini G."/>
            <person name="Duarte C.M."/>
            <person name="Schmutz J."/>
            <person name="Reusch T.B.H."/>
            <person name="Van de Peer Y."/>
        </authorList>
    </citation>
    <scope>NUCLEOTIDE SEQUENCE [LARGE SCALE GENOMIC DNA]</scope>
    <source>
        <strain evidence="10">cv. Finnish</strain>
    </source>
</reference>
<dbReference type="STRING" id="29655.A0A0K9NUS4"/>
<feature type="domain" description="Glycoside hydrolase family 31 N-terminal" evidence="6">
    <location>
        <begin position="77"/>
        <end position="149"/>
    </location>
</feature>
<dbReference type="InterPro" id="IPR025887">
    <property type="entry name" value="Glyco_hydro_31_N_dom"/>
</dbReference>
<dbReference type="SUPFAM" id="SSF74650">
    <property type="entry name" value="Galactose mutarotase-like"/>
    <property type="match status" value="1"/>
</dbReference>
<feature type="domain" description="Glycosyl hydrolase family 31 C-terminal" evidence="8">
    <location>
        <begin position="537"/>
        <end position="609"/>
    </location>
</feature>